<gene>
    <name evidence="3" type="ORF">NIES267_72620</name>
</gene>
<dbReference type="InterPro" id="IPR012337">
    <property type="entry name" value="RNaseH-like_sf"/>
</dbReference>
<dbReference type="Pfam" id="PF01609">
    <property type="entry name" value="DDE_Tnp_1"/>
    <property type="match status" value="1"/>
</dbReference>
<dbReference type="GO" id="GO:0006313">
    <property type="term" value="P:DNA transposition"/>
    <property type="evidence" value="ECO:0007669"/>
    <property type="project" value="InterPro"/>
</dbReference>
<dbReference type="GO" id="GO:0004803">
    <property type="term" value="F:transposase activity"/>
    <property type="evidence" value="ECO:0007669"/>
    <property type="project" value="InterPro"/>
</dbReference>
<sequence length="371" mass="42938">MLAHAQELVYTLKESMPTKYQKDNLEAILGLFLEAQGHPLPEHSKTKSASALSRFLNINPWSTREIIRAVRGQILEVVLKALYEAGRGRRPFLQVIVDLTTLEKRGKFKEFEHLISVYNGKRGLHIVVLYLVVGKLRIPWSFRVWRGKGTPSQAQLGLKLIKALPKLLTKHFQVMILADTAFGSIDFLHGVRKLKYHAITGLSINRKLVDGRVLRHLHKQGQQVNLVGLDFPVTVAWYYLKRENGRLEKRFVLSTRPLKASTIKWWGKRRWQIEGWFKTAKHRFGLHRFGQKTLIGMYRWLILSLIAYFIVHWTYLSTQLPLPPDWGEAAQTALESFFTSQVVSLLLLEIERLIPFVRSCGFDINFSRCKM</sequence>
<feature type="transmembrane region" description="Helical" evidence="1">
    <location>
        <begin position="297"/>
        <end position="316"/>
    </location>
</feature>
<geneLocation type="plasmid" evidence="4">
    <name>Plasmid1 dna</name>
</geneLocation>
<evidence type="ECO:0000313" key="3">
    <source>
        <dbReference type="EMBL" id="BAY87738.1"/>
    </source>
</evidence>
<protein>
    <recommendedName>
        <fullName evidence="2">Transposase IS4-like domain-containing protein</fullName>
    </recommendedName>
</protein>
<keyword evidence="1" id="KW-0812">Transmembrane</keyword>
<organism evidence="3 4">
    <name type="scientific">Calothrix parasitica NIES-267</name>
    <dbReference type="NCBI Taxonomy" id="1973488"/>
    <lineage>
        <taxon>Bacteria</taxon>
        <taxon>Bacillati</taxon>
        <taxon>Cyanobacteriota</taxon>
        <taxon>Cyanophyceae</taxon>
        <taxon>Nostocales</taxon>
        <taxon>Calotrichaceae</taxon>
        <taxon>Calothrix</taxon>
    </lineage>
</organism>
<feature type="domain" description="Transposase IS4-like" evidence="2">
    <location>
        <begin position="95"/>
        <end position="310"/>
    </location>
</feature>
<dbReference type="AlphaFoldDB" id="A0A1Z4M2X9"/>
<proteinExistence type="predicted"/>
<accession>A0A1Z4M2X9</accession>
<reference evidence="3 4" key="1">
    <citation type="submission" date="2017-06" db="EMBL/GenBank/DDBJ databases">
        <title>Genome sequencing of cyanobaciteial culture collection at National Institute for Environmental Studies (NIES).</title>
        <authorList>
            <person name="Hirose Y."/>
            <person name="Shimura Y."/>
            <person name="Fujisawa T."/>
            <person name="Nakamura Y."/>
            <person name="Kawachi M."/>
        </authorList>
    </citation>
    <scope>NUCLEOTIDE SEQUENCE [LARGE SCALE GENOMIC DNA]</scope>
    <source>
        <strain evidence="3 4">NIES-267</strain>
        <plasmid evidence="4">Plasmid1 dna</plasmid>
    </source>
</reference>
<name>A0A1Z4M2X9_9CYAN</name>
<keyword evidence="3" id="KW-0614">Plasmid</keyword>
<keyword evidence="1" id="KW-0472">Membrane</keyword>
<dbReference type="EMBL" id="AP018228">
    <property type="protein sequence ID" value="BAY87738.1"/>
    <property type="molecule type" value="Genomic_DNA"/>
</dbReference>
<dbReference type="InterPro" id="IPR002559">
    <property type="entry name" value="Transposase_11"/>
</dbReference>
<dbReference type="Proteomes" id="UP000218418">
    <property type="component" value="Plasmid plasmid1"/>
</dbReference>
<dbReference type="SUPFAM" id="SSF53098">
    <property type="entry name" value="Ribonuclease H-like"/>
    <property type="match status" value="1"/>
</dbReference>
<dbReference type="GO" id="GO:0003677">
    <property type="term" value="F:DNA binding"/>
    <property type="evidence" value="ECO:0007669"/>
    <property type="project" value="InterPro"/>
</dbReference>
<evidence type="ECO:0000256" key="1">
    <source>
        <dbReference type="SAM" id="Phobius"/>
    </source>
</evidence>
<evidence type="ECO:0000313" key="4">
    <source>
        <dbReference type="Proteomes" id="UP000218418"/>
    </source>
</evidence>
<keyword evidence="1" id="KW-1133">Transmembrane helix</keyword>
<keyword evidence="4" id="KW-1185">Reference proteome</keyword>
<evidence type="ECO:0000259" key="2">
    <source>
        <dbReference type="Pfam" id="PF01609"/>
    </source>
</evidence>